<evidence type="ECO:0000313" key="2">
    <source>
        <dbReference type="Proteomes" id="UP001356427"/>
    </source>
</evidence>
<protein>
    <submittedName>
        <fullName evidence="1">Uncharacterized protein</fullName>
    </submittedName>
</protein>
<organism evidence="1 2">
    <name type="scientific">Coregonus suidteri</name>
    <dbReference type="NCBI Taxonomy" id="861788"/>
    <lineage>
        <taxon>Eukaryota</taxon>
        <taxon>Metazoa</taxon>
        <taxon>Chordata</taxon>
        <taxon>Craniata</taxon>
        <taxon>Vertebrata</taxon>
        <taxon>Euteleostomi</taxon>
        <taxon>Actinopterygii</taxon>
        <taxon>Neopterygii</taxon>
        <taxon>Teleostei</taxon>
        <taxon>Protacanthopterygii</taxon>
        <taxon>Salmoniformes</taxon>
        <taxon>Salmonidae</taxon>
        <taxon>Coregoninae</taxon>
        <taxon>Coregonus</taxon>
    </lineage>
</organism>
<name>A0AAN8KXT8_9TELE</name>
<gene>
    <name evidence="1" type="ORF">J4Q44_G00299710</name>
</gene>
<reference evidence="1 2" key="1">
    <citation type="submission" date="2021-04" db="EMBL/GenBank/DDBJ databases">
        <authorList>
            <person name="De Guttry C."/>
            <person name="Zahm M."/>
            <person name="Klopp C."/>
            <person name="Cabau C."/>
            <person name="Louis A."/>
            <person name="Berthelot C."/>
            <person name="Parey E."/>
            <person name="Roest Crollius H."/>
            <person name="Montfort J."/>
            <person name="Robinson-Rechavi M."/>
            <person name="Bucao C."/>
            <person name="Bouchez O."/>
            <person name="Gislard M."/>
            <person name="Lluch J."/>
            <person name="Milhes M."/>
            <person name="Lampietro C."/>
            <person name="Lopez Roques C."/>
            <person name="Donnadieu C."/>
            <person name="Braasch I."/>
            <person name="Desvignes T."/>
            <person name="Postlethwait J."/>
            <person name="Bobe J."/>
            <person name="Wedekind C."/>
            <person name="Guiguen Y."/>
        </authorList>
    </citation>
    <scope>NUCLEOTIDE SEQUENCE [LARGE SCALE GENOMIC DNA]</scope>
    <source>
        <strain evidence="1">Cs_M1</strain>
        <tissue evidence="1">Blood</tissue>
    </source>
</reference>
<proteinExistence type="predicted"/>
<comment type="caution">
    <text evidence="1">The sequence shown here is derived from an EMBL/GenBank/DDBJ whole genome shotgun (WGS) entry which is preliminary data.</text>
</comment>
<sequence length="95" mass="10682">MKRTSRAVTEKQLAFGKFERKHVHHLKKYGELTENTLKRKHDPKTPSTIKQSTLLKTVSQKSIDKSCGEGCGPRAPTMRCCRTRTVQRVCPGSAA</sequence>
<evidence type="ECO:0000313" key="1">
    <source>
        <dbReference type="EMBL" id="KAK6299938.1"/>
    </source>
</evidence>
<keyword evidence="2" id="KW-1185">Reference proteome</keyword>
<dbReference type="Proteomes" id="UP001356427">
    <property type="component" value="Unassembled WGS sequence"/>
</dbReference>
<dbReference type="AlphaFoldDB" id="A0AAN8KXT8"/>
<accession>A0AAN8KXT8</accession>
<dbReference type="EMBL" id="JAGTTL010000028">
    <property type="protein sequence ID" value="KAK6299938.1"/>
    <property type="molecule type" value="Genomic_DNA"/>
</dbReference>